<dbReference type="PANTHER" id="PTHR31308:SF3">
    <property type="entry name" value="ENDOGLYCOCERAMIDASE"/>
    <property type="match status" value="1"/>
</dbReference>
<dbReference type="SUPFAM" id="SSF51445">
    <property type="entry name" value="(Trans)glycosidases"/>
    <property type="match status" value="1"/>
</dbReference>
<evidence type="ECO:0000259" key="4">
    <source>
        <dbReference type="Pfam" id="PF00150"/>
    </source>
</evidence>
<keyword evidence="1 3" id="KW-0378">Hydrolase</keyword>
<dbReference type="Gene3D" id="3.20.20.80">
    <property type="entry name" value="Glycosidases"/>
    <property type="match status" value="1"/>
</dbReference>
<dbReference type="Gene3D" id="2.60.40.1180">
    <property type="entry name" value="Golgi alpha-mannosidase II"/>
    <property type="match status" value="1"/>
</dbReference>
<gene>
    <name evidence="5" type="ORF">HQN87_21935</name>
</gene>
<comment type="caution">
    <text evidence="5">The sequence shown here is derived from an EMBL/GenBank/DDBJ whole genome shotgun (WGS) entry which is preliminary data.</text>
</comment>
<comment type="similarity">
    <text evidence="3">Belongs to the glycosyl hydrolase 5 (cellulase A) family.</text>
</comment>
<dbReference type="Proteomes" id="UP000711047">
    <property type="component" value="Unassembled WGS sequence"/>
</dbReference>
<evidence type="ECO:0000313" key="6">
    <source>
        <dbReference type="Proteomes" id="UP000711047"/>
    </source>
</evidence>
<dbReference type="InterPro" id="IPR052066">
    <property type="entry name" value="Glycosphingolipid_Hydrolases"/>
</dbReference>
<dbReference type="RefSeq" id="WP_173137657.1">
    <property type="nucleotide sequence ID" value="NZ_JABMKX010000012.1"/>
</dbReference>
<name>A0ABX2DUD0_9BACL</name>
<dbReference type="EMBL" id="JABMKX010000012">
    <property type="protein sequence ID" value="NQX47990.1"/>
    <property type="molecule type" value="Genomic_DNA"/>
</dbReference>
<organism evidence="5 6">
    <name type="scientific">Paenibacillus tritici</name>
    <dbReference type="NCBI Taxonomy" id="1873425"/>
    <lineage>
        <taxon>Bacteria</taxon>
        <taxon>Bacillati</taxon>
        <taxon>Bacillota</taxon>
        <taxon>Bacilli</taxon>
        <taxon>Bacillales</taxon>
        <taxon>Paenibacillaceae</taxon>
        <taxon>Paenibacillus</taxon>
    </lineage>
</organism>
<protein>
    <submittedName>
        <fullName evidence="5">Cellulase family glycosylhydrolase</fullName>
    </submittedName>
</protein>
<feature type="domain" description="Glycoside hydrolase family 5" evidence="4">
    <location>
        <begin position="12"/>
        <end position="372"/>
    </location>
</feature>
<dbReference type="InterPro" id="IPR017853">
    <property type="entry name" value="GH"/>
</dbReference>
<dbReference type="InterPro" id="IPR001547">
    <property type="entry name" value="Glyco_hydro_5"/>
</dbReference>
<evidence type="ECO:0000256" key="3">
    <source>
        <dbReference type="RuleBase" id="RU361153"/>
    </source>
</evidence>
<sequence>MKRLLVKGMHFVDEDGNQVIMNGINLVCKEKSQGYLEPNTMELLEYYASHGFNLVRLGIFWDGVEPQPGSYDDAYLDHVEKVIRRADELGVYILLDMHQDLFGAKYGDGAPDWATLDEGLYHPENCTMWYEAYTSSQAIARAADNFWANAKASDGLGLLDHYATMWEHLARKLHSCTNIIGFEPMNEPFMGSIAPQAFGMAIAKIMEVNPGFDPNNMQLAGMEEQTIMKEVLSEQFMRFDREILMPFYNRITEAVRKVCTIPIATGGNIYSSSFVPTGITTLSSADGSRDTQQVYTPHGYDAVTDSDRYDAFNKENVYHIFSQKRISQLELGLPVIVGEWGAFPSKPFTNDLIEHMNSILEAYLWSSAYWVYRPGMENDPYFSSLERGYPVQVAGNLLTYHYNSSSKHFMAKWEARKNGETVFYIPGLSDVSEEDIVLSAKAYVKIAKVPQGSGGYVTVTADEDGILDILIRS</sequence>
<keyword evidence="6" id="KW-1185">Reference proteome</keyword>
<evidence type="ECO:0000313" key="5">
    <source>
        <dbReference type="EMBL" id="NQX47990.1"/>
    </source>
</evidence>
<dbReference type="InterPro" id="IPR013780">
    <property type="entry name" value="Glyco_hydro_b"/>
</dbReference>
<proteinExistence type="inferred from homology"/>
<accession>A0ABX2DUD0</accession>
<reference evidence="5 6" key="1">
    <citation type="submission" date="2020-05" db="EMBL/GenBank/DDBJ databases">
        <title>Paenibacillus glebae, sp. nov., Paenibacillus humi sp. nov., Paenibacillus pedi sp. nov., Paenibacillus terrestris sp. nov. and Paenibacillus terricola sp. nov., isolated from a forest top soil sample.</title>
        <authorList>
            <person name="Qi S."/>
            <person name="Carlier A."/>
            <person name="Cnockaert M."/>
            <person name="Vandamme P."/>
        </authorList>
    </citation>
    <scope>NUCLEOTIDE SEQUENCE [LARGE SCALE GENOMIC DNA]</scope>
    <source>
        <strain evidence="5 6">LMG 29502</strain>
    </source>
</reference>
<evidence type="ECO:0000256" key="1">
    <source>
        <dbReference type="ARBA" id="ARBA00022801"/>
    </source>
</evidence>
<dbReference type="Pfam" id="PF00150">
    <property type="entry name" value="Cellulase"/>
    <property type="match status" value="1"/>
</dbReference>
<keyword evidence="2 3" id="KW-0326">Glycosidase</keyword>
<evidence type="ECO:0000256" key="2">
    <source>
        <dbReference type="ARBA" id="ARBA00023295"/>
    </source>
</evidence>
<dbReference type="PANTHER" id="PTHR31308">
    <property type="match status" value="1"/>
</dbReference>